<dbReference type="Proteomes" id="UP000596427">
    <property type="component" value="Chromosome"/>
</dbReference>
<accession>A0A974SHD5</accession>
<dbReference type="EMBL" id="CP063362">
    <property type="protein sequence ID" value="QRG06176.1"/>
    <property type="molecule type" value="Genomic_DNA"/>
</dbReference>
<dbReference type="RefSeq" id="WP_203193064.1">
    <property type="nucleotide sequence ID" value="NZ_CP063362.1"/>
</dbReference>
<evidence type="ECO:0000256" key="1">
    <source>
        <dbReference type="ARBA" id="ARBA00006739"/>
    </source>
</evidence>
<dbReference type="CDD" id="cd04186">
    <property type="entry name" value="GT_2_like_c"/>
    <property type="match status" value="1"/>
</dbReference>
<proteinExistence type="inferred from homology"/>
<evidence type="ECO:0000313" key="5">
    <source>
        <dbReference type="EMBL" id="QRG06176.1"/>
    </source>
</evidence>
<dbReference type="Pfam" id="PF00535">
    <property type="entry name" value="Glycos_transf_2"/>
    <property type="match status" value="1"/>
</dbReference>
<organism evidence="5 6">
    <name type="scientific">Xanthobacter dioxanivorans</name>
    <dbReference type="NCBI Taxonomy" id="2528964"/>
    <lineage>
        <taxon>Bacteria</taxon>
        <taxon>Pseudomonadati</taxon>
        <taxon>Pseudomonadota</taxon>
        <taxon>Alphaproteobacteria</taxon>
        <taxon>Hyphomicrobiales</taxon>
        <taxon>Xanthobacteraceae</taxon>
        <taxon>Xanthobacter</taxon>
    </lineage>
</organism>
<dbReference type="GO" id="GO:0016757">
    <property type="term" value="F:glycosyltransferase activity"/>
    <property type="evidence" value="ECO:0007669"/>
    <property type="project" value="UniProtKB-KW"/>
</dbReference>
<comment type="similarity">
    <text evidence="1">Belongs to the glycosyltransferase 2 family.</text>
</comment>
<gene>
    <name evidence="5" type="ORF">EZH22_24870</name>
</gene>
<feature type="domain" description="Glycosyltransferase 2-like" evidence="4">
    <location>
        <begin position="7"/>
        <end position="125"/>
    </location>
</feature>
<dbReference type="Gene3D" id="3.90.550.10">
    <property type="entry name" value="Spore Coat Polysaccharide Biosynthesis Protein SpsA, Chain A"/>
    <property type="match status" value="1"/>
</dbReference>
<dbReference type="InterPro" id="IPR029044">
    <property type="entry name" value="Nucleotide-diphossugar_trans"/>
</dbReference>
<dbReference type="PANTHER" id="PTHR43179:SF12">
    <property type="entry name" value="GALACTOFURANOSYLTRANSFERASE GLFT2"/>
    <property type="match status" value="1"/>
</dbReference>
<dbReference type="PANTHER" id="PTHR43179">
    <property type="entry name" value="RHAMNOSYLTRANSFERASE WBBL"/>
    <property type="match status" value="1"/>
</dbReference>
<protein>
    <submittedName>
        <fullName evidence="5">Glycosyltransferase family 2 protein</fullName>
    </submittedName>
</protein>
<keyword evidence="6" id="KW-1185">Reference proteome</keyword>
<name>A0A974SHD5_9HYPH</name>
<dbReference type="InterPro" id="IPR001173">
    <property type="entry name" value="Glyco_trans_2-like"/>
</dbReference>
<dbReference type="KEGG" id="xdi:EZH22_24870"/>
<keyword evidence="3" id="KW-0808">Transferase</keyword>
<evidence type="ECO:0000256" key="2">
    <source>
        <dbReference type="ARBA" id="ARBA00022676"/>
    </source>
</evidence>
<evidence type="ECO:0000259" key="4">
    <source>
        <dbReference type="Pfam" id="PF00535"/>
    </source>
</evidence>
<reference evidence="5 6" key="1">
    <citation type="submission" date="2020-10" db="EMBL/GenBank/DDBJ databases">
        <title>Degradation of 1,4-Dioxane by Xanthobacter sp. YN2, via a Novel Group-2 Soluble Di-Iron Monooxygenase.</title>
        <authorList>
            <person name="Ma F."/>
            <person name="Wang Y."/>
            <person name="Yang J."/>
            <person name="Guo H."/>
            <person name="Su D."/>
            <person name="Yu L."/>
        </authorList>
    </citation>
    <scope>NUCLEOTIDE SEQUENCE [LARGE SCALE GENOMIC DNA]</scope>
    <source>
        <strain evidence="5 6">YN2</strain>
    </source>
</reference>
<dbReference type="AlphaFoldDB" id="A0A974SHD5"/>
<dbReference type="SUPFAM" id="SSF53448">
    <property type="entry name" value="Nucleotide-diphospho-sugar transferases"/>
    <property type="match status" value="1"/>
</dbReference>
<evidence type="ECO:0000313" key="6">
    <source>
        <dbReference type="Proteomes" id="UP000596427"/>
    </source>
</evidence>
<keyword evidence="2" id="KW-0328">Glycosyltransferase</keyword>
<sequence>MSVPVVTVVFVTYNSGAVIGRAVASVPDDYAVIIVDNASPDGTAWRAALARPAEIFEMPANAGFGTACNVGARRARTPFVLFLNPDAELAPDAVDRLVEAARRYGGPAILMPAITGENGRLMRKEGSIFEKVPRRARLVPEEIAGDYCTRFVHGAAFLVAREAFLGLGGFDEAIFLYHEDDDLSLRALERKIPIVVVTAARVVHAGGRSSKPSFAQTFRVNRAKMHSELYVRQKYHRTISRAGRLAVLGAGCLLALACFDLHRFAIRAGKAAGCLDGPRRNIPANLP</sequence>
<evidence type="ECO:0000256" key="3">
    <source>
        <dbReference type="ARBA" id="ARBA00022679"/>
    </source>
</evidence>